<sequence>MKRKKSNCQILHLGQGNPGCTYKLGDEVAEQPHRKRSGDLGLWKDEYESTVCPGSQKGKPCPGVHRALVSLTSIPGKMMERLILSIGSKHMEEKKAIRSSQHRFTKGKACLTNLIVFYNGMTGGIDEGRAVDVVYLEFSKAFNTVSHSILIDRLDRWANINGMSFNKTKCQVLHLGHNNPMHRYRLGEVWLESCLVEKDLGVLIDKRLNMSQQCAQVAKKANGILACIRNSVTSRSRDVIVPLYSTLVRPHLEYCVQFWAPQYKRDIKVLEQVQRRATKLMRGLENKSYEERQRELGLFSLRKGRLRGDLITLYNYSKGHCREVGAGLFSQAISDRTRGNGFKCNRAGLDWTSGINSSQKEWSDTGIGCPGRWLSHHPWWWSKFADDAKLERVAKGCVSIQRDFDRLEQWAKRSLMKFNKAKSKILHLGKNNHMHQYMLGADQLESSFAKKDPEVLVDTKLKMSQQLAPAAKAANSILGCIRRNAASRLREVIFLLYSALVMPHLEYCVQFCGPQYKTDTDILERLQQRATKMTKGLDHLSCEERLRNLGLFSPEKGRLREISSISRYT</sequence>
<reference evidence="2" key="2">
    <citation type="submission" date="2017-12" db="EMBL/GenBank/DDBJ databases">
        <title>Genome sequence of the Bar-tailed Godwit (Limosa lapponica baueri).</title>
        <authorList>
            <person name="Lima N.C.B."/>
            <person name="Parody-Merino A.M."/>
            <person name="Battley P.F."/>
            <person name="Fidler A.E."/>
            <person name="Prosdocimi F."/>
        </authorList>
    </citation>
    <scope>NUCLEOTIDE SEQUENCE [LARGE SCALE GENOMIC DNA]</scope>
</reference>
<gene>
    <name evidence="1" type="ORF">llap_3551</name>
</gene>
<dbReference type="AlphaFoldDB" id="A0A2I0UJA8"/>
<dbReference type="OrthoDB" id="258495at2759"/>
<reference evidence="2" key="1">
    <citation type="submission" date="2017-11" db="EMBL/GenBank/DDBJ databases">
        <authorList>
            <person name="Lima N.C."/>
            <person name="Parody-Merino A.M."/>
            <person name="Battley P.F."/>
            <person name="Fidler A.E."/>
            <person name="Prosdocimi F."/>
        </authorList>
    </citation>
    <scope>NUCLEOTIDE SEQUENCE [LARGE SCALE GENOMIC DNA]</scope>
</reference>
<dbReference type="PRINTS" id="PR01345">
    <property type="entry name" value="CERVTRCPTASE"/>
</dbReference>
<protein>
    <recommendedName>
        <fullName evidence="3">Reverse transcriptase domain-containing protein</fullName>
    </recommendedName>
</protein>
<organism evidence="1 2">
    <name type="scientific">Limosa lapponica baueri</name>
    <dbReference type="NCBI Taxonomy" id="1758121"/>
    <lineage>
        <taxon>Eukaryota</taxon>
        <taxon>Metazoa</taxon>
        <taxon>Chordata</taxon>
        <taxon>Craniata</taxon>
        <taxon>Vertebrata</taxon>
        <taxon>Euteleostomi</taxon>
        <taxon>Archelosauria</taxon>
        <taxon>Archosauria</taxon>
        <taxon>Dinosauria</taxon>
        <taxon>Saurischia</taxon>
        <taxon>Theropoda</taxon>
        <taxon>Coelurosauria</taxon>
        <taxon>Aves</taxon>
        <taxon>Neognathae</taxon>
        <taxon>Neoaves</taxon>
        <taxon>Charadriiformes</taxon>
        <taxon>Scolopacidae</taxon>
        <taxon>Limosa</taxon>
    </lineage>
</organism>
<accession>A0A2I0UJA8</accession>
<proteinExistence type="predicted"/>
<dbReference type="PANTHER" id="PTHR33332">
    <property type="entry name" value="REVERSE TRANSCRIPTASE DOMAIN-CONTAINING PROTEIN"/>
    <property type="match status" value="1"/>
</dbReference>
<dbReference type="EMBL" id="KZ505726">
    <property type="protein sequence ID" value="PKU46139.1"/>
    <property type="molecule type" value="Genomic_DNA"/>
</dbReference>
<dbReference type="Proteomes" id="UP000233556">
    <property type="component" value="Unassembled WGS sequence"/>
</dbReference>
<name>A0A2I0UJA8_LIMLA</name>
<keyword evidence="2" id="KW-1185">Reference proteome</keyword>
<evidence type="ECO:0000313" key="1">
    <source>
        <dbReference type="EMBL" id="PKU46139.1"/>
    </source>
</evidence>
<evidence type="ECO:0000313" key="2">
    <source>
        <dbReference type="Proteomes" id="UP000233556"/>
    </source>
</evidence>
<evidence type="ECO:0008006" key="3">
    <source>
        <dbReference type="Google" id="ProtNLM"/>
    </source>
</evidence>